<dbReference type="InterPro" id="IPR050638">
    <property type="entry name" value="AA-Vitamin_Transporters"/>
</dbReference>
<keyword evidence="9" id="KW-1185">Reference proteome</keyword>
<dbReference type="OrthoDB" id="9806889at2"/>
<protein>
    <recommendedName>
        <fullName evidence="7">EamA domain-containing protein</fullName>
    </recommendedName>
</protein>
<keyword evidence="4 6" id="KW-1133">Transmembrane helix</keyword>
<evidence type="ECO:0000256" key="3">
    <source>
        <dbReference type="ARBA" id="ARBA00022692"/>
    </source>
</evidence>
<comment type="caution">
    <text evidence="8">The sequence shown here is derived from an EMBL/GenBank/DDBJ whole genome shotgun (WGS) entry which is preliminary data.</text>
</comment>
<keyword evidence="3 6" id="KW-0812">Transmembrane</keyword>
<dbReference type="AlphaFoldDB" id="A0A1Y2LDV9"/>
<evidence type="ECO:0000256" key="4">
    <source>
        <dbReference type="ARBA" id="ARBA00022989"/>
    </source>
</evidence>
<dbReference type="STRING" id="1293890.TALK_06265"/>
<name>A0A1Y2LDV9_9PROT</name>
<feature type="domain" description="EamA" evidence="7">
    <location>
        <begin position="166"/>
        <end position="304"/>
    </location>
</feature>
<sequence>MPDATTMTKSGNTSMTAAYMMLIACAMMWGSNHVVARGVNATVPLEALAFWRWVVAAVLLLPVCIPHLKRDLKLMAHHKMSMFLIGTTGVFLFSIIIYLAAYNTTAVNTGLLNATTPVWVLLFAALLTADKPKIGQWVGVLIAGVGTAVIIAKGNFAVFADMDFVSGDLFALVSAMVWAAYSMLLKRAPRGVHPLSLVFVSALIGLVFLTPLYIWSVTVKGQPFFTHLDPAWPDMIKIFYIGVGPAFLGYLFWNKGVAVVGPANAGVFLYLMPVFASVLAIIFLGEELHLYHLGGIALIAFGIWQATRRKA</sequence>
<feature type="transmembrane region" description="Helical" evidence="6">
    <location>
        <begin position="290"/>
        <end position="307"/>
    </location>
</feature>
<gene>
    <name evidence="8" type="ORF">TALK_06265</name>
</gene>
<dbReference type="PANTHER" id="PTHR32322:SF18">
    <property type="entry name" value="S-ADENOSYLMETHIONINE_S-ADENOSYLHOMOCYSTEINE TRANSPORTER"/>
    <property type="match status" value="1"/>
</dbReference>
<keyword evidence="5 6" id="KW-0472">Membrane</keyword>
<feature type="transmembrane region" description="Helical" evidence="6">
    <location>
        <begin position="107"/>
        <end position="127"/>
    </location>
</feature>
<accession>A0A1Y2LDV9</accession>
<evidence type="ECO:0000256" key="5">
    <source>
        <dbReference type="ARBA" id="ARBA00023136"/>
    </source>
</evidence>
<feature type="transmembrane region" description="Helical" evidence="6">
    <location>
        <begin position="164"/>
        <end position="185"/>
    </location>
</feature>
<feature type="transmembrane region" description="Helical" evidence="6">
    <location>
        <begin position="12"/>
        <end position="30"/>
    </location>
</feature>
<evidence type="ECO:0000256" key="1">
    <source>
        <dbReference type="ARBA" id="ARBA00004651"/>
    </source>
</evidence>
<reference evidence="8 9" key="1">
    <citation type="submission" date="2014-03" db="EMBL/GenBank/DDBJ databases">
        <title>The draft genome sequence of Thalassospira alkalitolerans JCM 18968.</title>
        <authorList>
            <person name="Lai Q."/>
            <person name="Shao Z."/>
        </authorList>
    </citation>
    <scope>NUCLEOTIDE SEQUENCE [LARGE SCALE GENOMIC DNA]</scope>
    <source>
        <strain evidence="8 9">JCM 18968</strain>
    </source>
</reference>
<evidence type="ECO:0000256" key="6">
    <source>
        <dbReference type="SAM" id="Phobius"/>
    </source>
</evidence>
<dbReference type="SUPFAM" id="SSF103481">
    <property type="entry name" value="Multidrug resistance efflux transporter EmrE"/>
    <property type="match status" value="2"/>
</dbReference>
<dbReference type="InterPro" id="IPR037185">
    <property type="entry name" value="EmrE-like"/>
</dbReference>
<evidence type="ECO:0000313" key="9">
    <source>
        <dbReference type="Proteomes" id="UP000193396"/>
    </source>
</evidence>
<evidence type="ECO:0000256" key="2">
    <source>
        <dbReference type="ARBA" id="ARBA00022475"/>
    </source>
</evidence>
<feature type="transmembrane region" description="Helical" evidence="6">
    <location>
        <begin position="80"/>
        <end position="101"/>
    </location>
</feature>
<feature type="transmembrane region" description="Helical" evidence="6">
    <location>
        <begin position="235"/>
        <end position="253"/>
    </location>
</feature>
<dbReference type="Pfam" id="PF00892">
    <property type="entry name" value="EamA"/>
    <property type="match status" value="2"/>
</dbReference>
<evidence type="ECO:0000313" key="8">
    <source>
        <dbReference type="EMBL" id="OSQ49178.1"/>
    </source>
</evidence>
<feature type="transmembrane region" description="Helical" evidence="6">
    <location>
        <begin position="265"/>
        <end position="284"/>
    </location>
</feature>
<dbReference type="EMBL" id="JFKB01000003">
    <property type="protein sequence ID" value="OSQ49178.1"/>
    <property type="molecule type" value="Genomic_DNA"/>
</dbReference>
<feature type="transmembrane region" description="Helical" evidence="6">
    <location>
        <begin position="50"/>
        <end position="68"/>
    </location>
</feature>
<feature type="domain" description="EamA" evidence="7">
    <location>
        <begin position="18"/>
        <end position="151"/>
    </location>
</feature>
<comment type="subcellular location">
    <subcellularLocation>
        <location evidence="1">Cell membrane</location>
        <topology evidence="1">Multi-pass membrane protein</topology>
    </subcellularLocation>
</comment>
<feature type="transmembrane region" description="Helical" evidence="6">
    <location>
        <begin position="197"/>
        <end position="215"/>
    </location>
</feature>
<dbReference type="Proteomes" id="UP000193396">
    <property type="component" value="Unassembled WGS sequence"/>
</dbReference>
<evidence type="ECO:0000259" key="7">
    <source>
        <dbReference type="Pfam" id="PF00892"/>
    </source>
</evidence>
<proteinExistence type="predicted"/>
<keyword evidence="2" id="KW-1003">Cell membrane</keyword>
<dbReference type="InterPro" id="IPR000620">
    <property type="entry name" value="EamA_dom"/>
</dbReference>
<dbReference type="PANTHER" id="PTHR32322">
    <property type="entry name" value="INNER MEMBRANE TRANSPORTER"/>
    <property type="match status" value="1"/>
</dbReference>
<feature type="transmembrane region" description="Helical" evidence="6">
    <location>
        <begin position="134"/>
        <end position="152"/>
    </location>
</feature>
<dbReference type="GO" id="GO:0005886">
    <property type="term" value="C:plasma membrane"/>
    <property type="evidence" value="ECO:0007669"/>
    <property type="project" value="UniProtKB-SubCell"/>
</dbReference>
<organism evidence="8 9">
    <name type="scientific">Thalassospira alkalitolerans</name>
    <dbReference type="NCBI Taxonomy" id="1293890"/>
    <lineage>
        <taxon>Bacteria</taxon>
        <taxon>Pseudomonadati</taxon>
        <taxon>Pseudomonadota</taxon>
        <taxon>Alphaproteobacteria</taxon>
        <taxon>Rhodospirillales</taxon>
        <taxon>Thalassospiraceae</taxon>
        <taxon>Thalassospira</taxon>
    </lineage>
</organism>